<evidence type="ECO:0000256" key="1">
    <source>
        <dbReference type="ARBA" id="ARBA00023125"/>
    </source>
</evidence>
<dbReference type="PROSITE" id="PS50937">
    <property type="entry name" value="HTH_MERR_2"/>
    <property type="match status" value="1"/>
</dbReference>
<dbReference type="SMART" id="SM00422">
    <property type="entry name" value="HTH_MERR"/>
    <property type="match status" value="1"/>
</dbReference>
<dbReference type="CDD" id="cd00592">
    <property type="entry name" value="HTH_MerR-like"/>
    <property type="match status" value="1"/>
</dbReference>
<sequence>MTDGTSLAIGDLSALTGVPVRTIRFYCDEGILEPVRSAGGHRRFDAAAADRLRLVRRLRGLGLGLPAITAVLAGERSLDEAVAAERAALDAELSALAWRRASLRAVEDADPAERAARLDLLAAVQDGPRAHEALLDFWRRRVVVRVPDEVVRVHLEMTVPEPPADPTPEQVVAYAGMVAVAGDRALFRRLREGGRRNAERVVDEPTLLYGMREAVELAMPLVRAGRAPEAGPALERFVDAHAAGRRERDSVEFRRSLLPAVAPEQDPRMRRYWALNGEVIGDAAAPGAVVLWLADALRGSVAPA</sequence>
<dbReference type="RefSeq" id="WP_378301083.1">
    <property type="nucleotide sequence ID" value="NZ_JBHTJA010000043.1"/>
</dbReference>
<organism evidence="3 4">
    <name type="scientific">Actinomadura sediminis</name>
    <dbReference type="NCBI Taxonomy" id="1038904"/>
    <lineage>
        <taxon>Bacteria</taxon>
        <taxon>Bacillati</taxon>
        <taxon>Actinomycetota</taxon>
        <taxon>Actinomycetes</taxon>
        <taxon>Streptosporangiales</taxon>
        <taxon>Thermomonosporaceae</taxon>
        <taxon>Actinomadura</taxon>
    </lineage>
</organism>
<feature type="domain" description="HTH merR-type" evidence="2">
    <location>
        <begin position="6"/>
        <end position="74"/>
    </location>
</feature>
<evidence type="ECO:0000313" key="4">
    <source>
        <dbReference type="Proteomes" id="UP001596972"/>
    </source>
</evidence>
<keyword evidence="4" id="KW-1185">Reference proteome</keyword>
<dbReference type="InterPro" id="IPR047057">
    <property type="entry name" value="MerR_fam"/>
</dbReference>
<dbReference type="Pfam" id="PF13411">
    <property type="entry name" value="MerR_1"/>
    <property type="match status" value="1"/>
</dbReference>
<protein>
    <submittedName>
        <fullName evidence="3">MerR family transcriptional regulator</fullName>
    </submittedName>
</protein>
<dbReference type="SUPFAM" id="SSF46955">
    <property type="entry name" value="Putative DNA-binding domain"/>
    <property type="match status" value="1"/>
</dbReference>
<gene>
    <name evidence="3" type="ORF">ACFQ11_20900</name>
</gene>
<dbReference type="Proteomes" id="UP001596972">
    <property type="component" value="Unassembled WGS sequence"/>
</dbReference>
<evidence type="ECO:0000259" key="2">
    <source>
        <dbReference type="PROSITE" id="PS50937"/>
    </source>
</evidence>
<comment type="caution">
    <text evidence="3">The sequence shown here is derived from an EMBL/GenBank/DDBJ whole genome shotgun (WGS) entry which is preliminary data.</text>
</comment>
<proteinExistence type="predicted"/>
<dbReference type="InterPro" id="IPR009061">
    <property type="entry name" value="DNA-bd_dom_put_sf"/>
</dbReference>
<dbReference type="InterPro" id="IPR000551">
    <property type="entry name" value="MerR-type_HTH_dom"/>
</dbReference>
<accession>A0ABW3ER63</accession>
<keyword evidence="1" id="KW-0238">DNA-binding</keyword>
<evidence type="ECO:0000313" key="3">
    <source>
        <dbReference type="EMBL" id="MFD0902869.1"/>
    </source>
</evidence>
<dbReference type="Gene3D" id="1.10.1660.10">
    <property type="match status" value="1"/>
</dbReference>
<reference evidence="4" key="1">
    <citation type="journal article" date="2019" name="Int. J. Syst. Evol. Microbiol.">
        <title>The Global Catalogue of Microorganisms (GCM) 10K type strain sequencing project: providing services to taxonomists for standard genome sequencing and annotation.</title>
        <authorList>
            <consortium name="The Broad Institute Genomics Platform"/>
            <consortium name="The Broad Institute Genome Sequencing Center for Infectious Disease"/>
            <person name="Wu L."/>
            <person name="Ma J."/>
        </authorList>
    </citation>
    <scope>NUCLEOTIDE SEQUENCE [LARGE SCALE GENOMIC DNA]</scope>
    <source>
        <strain evidence="4">JCM 31202</strain>
    </source>
</reference>
<dbReference type="PANTHER" id="PTHR30204">
    <property type="entry name" value="REDOX-CYCLING DRUG-SENSING TRANSCRIPTIONAL ACTIVATOR SOXR"/>
    <property type="match status" value="1"/>
</dbReference>
<name>A0ABW3ER63_9ACTN</name>
<dbReference type="PRINTS" id="PR00040">
    <property type="entry name" value="HTHMERR"/>
</dbReference>
<dbReference type="EMBL" id="JBHTJA010000043">
    <property type="protein sequence ID" value="MFD0902869.1"/>
    <property type="molecule type" value="Genomic_DNA"/>
</dbReference>
<dbReference type="PANTHER" id="PTHR30204:SF93">
    <property type="entry name" value="HTH MERR-TYPE DOMAIN-CONTAINING PROTEIN"/>
    <property type="match status" value="1"/>
</dbReference>